<keyword evidence="4" id="KW-0472">Membrane</keyword>
<dbReference type="Proteomes" id="UP000184436">
    <property type="component" value="Unassembled WGS sequence"/>
</dbReference>
<dbReference type="Pfam" id="PF14322">
    <property type="entry name" value="SusD-like_3"/>
    <property type="match status" value="1"/>
</dbReference>
<protein>
    <submittedName>
        <fullName evidence="8">SusD family protein</fullName>
    </submittedName>
</protein>
<dbReference type="SUPFAM" id="SSF48452">
    <property type="entry name" value="TPR-like"/>
    <property type="match status" value="1"/>
</dbReference>
<dbReference type="AlphaFoldDB" id="A0A1M5E875"/>
<evidence type="ECO:0000256" key="4">
    <source>
        <dbReference type="ARBA" id="ARBA00023136"/>
    </source>
</evidence>
<dbReference type="PROSITE" id="PS51257">
    <property type="entry name" value="PROKAR_LIPOPROTEIN"/>
    <property type="match status" value="1"/>
</dbReference>
<evidence type="ECO:0000313" key="8">
    <source>
        <dbReference type="EMBL" id="SHF75448.1"/>
    </source>
</evidence>
<reference evidence="8 9" key="1">
    <citation type="submission" date="2016-11" db="EMBL/GenBank/DDBJ databases">
        <authorList>
            <person name="Jaros S."/>
            <person name="Januszkiewicz K."/>
            <person name="Wedrychowicz H."/>
        </authorList>
    </citation>
    <scope>NUCLEOTIDE SEQUENCE [LARGE SCALE GENOMIC DNA]</scope>
    <source>
        <strain evidence="8 9">DSM 26883</strain>
    </source>
</reference>
<dbReference type="InterPro" id="IPR012944">
    <property type="entry name" value="SusD_RagB_dom"/>
</dbReference>
<dbReference type="RefSeq" id="WP_025076004.1">
    <property type="nucleotide sequence ID" value="NZ_FQVD01000033.1"/>
</dbReference>
<accession>A0A1M5E875</accession>
<dbReference type="Gene3D" id="1.25.40.390">
    <property type="match status" value="2"/>
</dbReference>
<dbReference type="InterPro" id="IPR011990">
    <property type="entry name" value="TPR-like_helical_dom_sf"/>
</dbReference>
<organism evidence="8 9">
    <name type="scientific">Bacteroides faecichinchillae</name>
    <dbReference type="NCBI Taxonomy" id="871325"/>
    <lineage>
        <taxon>Bacteria</taxon>
        <taxon>Pseudomonadati</taxon>
        <taxon>Bacteroidota</taxon>
        <taxon>Bacteroidia</taxon>
        <taxon>Bacteroidales</taxon>
        <taxon>Bacteroidaceae</taxon>
        <taxon>Bacteroides</taxon>
    </lineage>
</organism>
<dbReference type="OrthoDB" id="729505at2"/>
<keyword evidence="5" id="KW-0998">Cell outer membrane</keyword>
<feature type="domain" description="SusD-like N-terminal" evidence="7">
    <location>
        <begin position="23"/>
        <end position="224"/>
    </location>
</feature>
<gene>
    <name evidence="8" type="ORF">SAMN05444349_13314</name>
</gene>
<evidence type="ECO:0000256" key="3">
    <source>
        <dbReference type="ARBA" id="ARBA00022729"/>
    </source>
</evidence>
<sequence length="466" mass="53991">MKRKIILWIYGLITLSFISCSNYLDIKPYGKTIPKTSEEFSALLHTWLNEIDGGIDEALVGNSSVLLDMDGAYGDDFEVCLTSQNGRLMNVYIGNLVGSIAASRRYSTYYEIIRDCNIVLGEMEESGTAEAGEVRATAYAMRAVAYYQLLRFYCEVPQIGSFENQLGVPLVMSFDMEERPIRSTMQETIDLIESDLNHSLSYHMKNDLYRFTEDVVKGYLARLYFWTKQWGKALPLAQELLTKYGLLKGDAYKNMMSTSYDLVGNQLLKSYRMTVDMTEITASKTYLQYRPVSKRFLNTFTEEEKVSDIRYALWVNNKRIAIKTFFCGMRIAEFKLMEAECYYHLDKPELALRSINELRAHRINDYKDLEMDNLPSLQDTEIIVTDAEGNALTPLMGLILRERRKELFLEGDRFFEQKRNGMPEYWTAYNGRKYVTQKYMYTLPISPREIELVDGLIQNPGYTELK</sequence>
<dbReference type="STRING" id="871325.SAMN05444349_13314"/>
<keyword evidence="3" id="KW-0732">Signal</keyword>
<evidence type="ECO:0000259" key="7">
    <source>
        <dbReference type="Pfam" id="PF14322"/>
    </source>
</evidence>
<name>A0A1M5E875_9BACE</name>
<dbReference type="InterPro" id="IPR033985">
    <property type="entry name" value="SusD-like_N"/>
</dbReference>
<evidence type="ECO:0000256" key="1">
    <source>
        <dbReference type="ARBA" id="ARBA00004442"/>
    </source>
</evidence>
<dbReference type="EMBL" id="FQVD01000033">
    <property type="protein sequence ID" value="SHF75448.1"/>
    <property type="molecule type" value="Genomic_DNA"/>
</dbReference>
<comment type="subcellular location">
    <subcellularLocation>
        <location evidence="1">Cell outer membrane</location>
    </subcellularLocation>
</comment>
<proteinExistence type="inferred from homology"/>
<evidence type="ECO:0000313" key="9">
    <source>
        <dbReference type="Proteomes" id="UP000184436"/>
    </source>
</evidence>
<dbReference type="Pfam" id="PF07980">
    <property type="entry name" value="SusD_RagB"/>
    <property type="match status" value="1"/>
</dbReference>
<keyword evidence="9" id="KW-1185">Reference proteome</keyword>
<evidence type="ECO:0000256" key="2">
    <source>
        <dbReference type="ARBA" id="ARBA00006275"/>
    </source>
</evidence>
<feature type="domain" description="RagB/SusD" evidence="6">
    <location>
        <begin position="327"/>
        <end position="462"/>
    </location>
</feature>
<dbReference type="GO" id="GO:0009279">
    <property type="term" value="C:cell outer membrane"/>
    <property type="evidence" value="ECO:0007669"/>
    <property type="project" value="UniProtKB-SubCell"/>
</dbReference>
<evidence type="ECO:0000259" key="6">
    <source>
        <dbReference type="Pfam" id="PF07980"/>
    </source>
</evidence>
<evidence type="ECO:0000256" key="5">
    <source>
        <dbReference type="ARBA" id="ARBA00023237"/>
    </source>
</evidence>
<comment type="similarity">
    <text evidence="2">Belongs to the SusD family.</text>
</comment>